<dbReference type="PROSITE" id="PS51257">
    <property type="entry name" value="PROKAR_LIPOPROTEIN"/>
    <property type="match status" value="1"/>
</dbReference>
<dbReference type="Proteomes" id="UP001356095">
    <property type="component" value="Unassembled WGS sequence"/>
</dbReference>
<protein>
    <recommendedName>
        <fullName evidence="7">Lipoprotein</fullName>
    </recommendedName>
</protein>
<evidence type="ECO:0000256" key="3">
    <source>
        <dbReference type="SAM" id="MobiDB-lite"/>
    </source>
</evidence>
<dbReference type="SUPFAM" id="SSF50465">
    <property type="entry name" value="EF-Tu/eEF-1alpha/eIF2-gamma C-terminal domain"/>
    <property type="match status" value="1"/>
</dbReference>
<evidence type="ECO:0000256" key="2">
    <source>
        <dbReference type="ARBA" id="ARBA00023134"/>
    </source>
</evidence>
<sequence>MRVTLPLLALGALLLSTGCSGAEEDAAPPPATPAQDGPAEHVFAPGEQITADLTMYDGDDGRRTPFFSGYRPTIEFRHGGLSGECGVRLPVELREFPPGETHTVVLECGTEVVVPADDRGFALVEDGVERGTGEVVLTGEG</sequence>
<feature type="region of interest" description="Disordered" evidence="3">
    <location>
        <begin position="21"/>
        <end position="57"/>
    </location>
</feature>
<evidence type="ECO:0008006" key="7">
    <source>
        <dbReference type="Google" id="ProtNLM"/>
    </source>
</evidence>
<evidence type="ECO:0000256" key="4">
    <source>
        <dbReference type="SAM" id="SignalP"/>
    </source>
</evidence>
<comment type="caution">
    <text evidence="5">The sequence shown here is derived from an EMBL/GenBank/DDBJ whole genome shotgun (WGS) entry which is preliminary data.</text>
</comment>
<name>A0ABU7K2Y7_9ACTN</name>
<keyword evidence="6" id="KW-1185">Reference proteome</keyword>
<feature type="signal peptide" evidence="4">
    <location>
        <begin position="1"/>
        <end position="22"/>
    </location>
</feature>
<dbReference type="InterPro" id="IPR009001">
    <property type="entry name" value="Transl_elong_EF1A/Init_IF2_C"/>
</dbReference>
<keyword evidence="4" id="KW-0732">Signal</keyword>
<proteinExistence type="predicted"/>
<reference evidence="5 6" key="1">
    <citation type="submission" date="2023-08" db="EMBL/GenBank/DDBJ databases">
        <authorList>
            <person name="Girao M."/>
            <person name="Carvalho M.F."/>
        </authorList>
    </citation>
    <scope>NUCLEOTIDE SEQUENCE [LARGE SCALE GENOMIC DNA]</scope>
    <source>
        <strain evidence="5 6">CT-R113</strain>
    </source>
</reference>
<organism evidence="5 6">
    <name type="scientific">Nocardiopsis codii</name>
    <dbReference type="NCBI Taxonomy" id="3065942"/>
    <lineage>
        <taxon>Bacteria</taxon>
        <taxon>Bacillati</taxon>
        <taxon>Actinomycetota</taxon>
        <taxon>Actinomycetes</taxon>
        <taxon>Streptosporangiales</taxon>
        <taxon>Nocardiopsidaceae</taxon>
        <taxon>Nocardiopsis</taxon>
    </lineage>
</organism>
<keyword evidence="2" id="KW-0342">GTP-binding</keyword>
<dbReference type="RefSeq" id="WP_330090401.1">
    <property type="nucleotide sequence ID" value="NZ_JAUZMY010000003.1"/>
</dbReference>
<feature type="chain" id="PRO_5045530430" description="Lipoprotein" evidence="4">
    <location>
        <begin position="23"/>
        <end position="141"/>
    </location>
</feature>
<gene>
    <name evidence="5" type="ORF">Q8791_05155</name>
</gene>
<accession>A0ABU7K2Y7</accession>
<dbReference type="Gene3D" id="2.40.30.10">
    <property type="entry name" value="Translation factors"/>
    <property type="match status" value="1"/>
</dbReference>
<dbReference type="EMBL" id="JAUZMY010000003">
    <property type="protein sequence ID" value="MEE2036611.1"/>
    <property type="molecule type" value="Genomic_DNA"/>
</dbReference>
<evidence type="ECO:0000313" key="6">
    <source>
        <dbReference type="Proteomes" id="UP001356095"/>
    </source>
</evidence>
<keyword evidence="1" id="KW-0547">Nucleotide-binding</keyword>
<evidence type="ECO:0000256" key="1">
    <source>
        <dbReference type="ARBA" id="ARBA00022741"/>
    </source>
</evidence>
<evidence type="ECO:0000313" key="5">
    <source>
        <dbReference type="EMBL" id="MEE2036611.1"/>
    </source>
</evidence>